<name>X0T3R4_9ZZZZ</name>
<comment type="caution">
    <text evidence="1">The sequence shown here is derived from an EMBL/GenBank/DDBJ whole genome shotgun (WGS) entry which is preliminary data.</text>
</comment>
<accession>X0T3R4</accession>
<evidence type="ECO:0000313" key="1">
    <source>
        <dbReference type="EMBL" id="GAF82817.1"/>
    </source>
</evidence>
<sequence>MTRKKRMKERRVDRRARPHLLRNEWNEFVPDPDRRAKFCRELQRLDPGAAAFRDWSVIYEAAIRAGYTSRHARRLAERGWVLEEPDKREG</sequence>
<gene>
    <name evidence="1" type="ORF">S01H1_01783</name>
</gene>
<reference evidence="1" key="1">
    <citation type="journal article" date="2014" name="Front. Microbiol.">
        <title>High frequency of phylogenetically diverse reductive dehalogenase-homologous genes in deep subseafloor sedimentary metagenomes.</title>
        <authorList>
            <person name="Kawai M."/>
            <person name="Futagami T."/>
            <person name="Toyoda A."/>
            <person name="Takaki Y."/>
            <person name="Nishi S."/>
            <person name="Hori S."/>
            <person name="Arai W."/>
            <person name="Tsubouchi T."/>
            <person name="Morono Y."/>
            <person name="Uchiyama I."/>
            <person name="Ito T."/>
            <person name="Fujiyama A."/>
            <person name="Inagaki F."/>
            <person name="Takami H."/>
        </authorList>
    </citation>
    <scope>NUCLEOTIDE SEQUENCE</scope>
    <source>
        <strain evidence="1">Expedition CK06-06</strain>
    </source>
</reference>
<dbReference type="AlphaFoldDB" id="X0T3R4"/>
<protein>
    <submittedName>
        <fullName evidence="1">Uncharacterized protein</fullName>
    </submittedName>
</protein>
<dbReference type="EMBL" id="BARS01000804">
    <property type="protein sequence ID" value="GAF82817.1"/>
    <property type="molecule type" value="Genomic_DNA"/>
</dbReference>
<proteinExistence type="predicted"/>
<organism evidence="1">
    <name type="scientific">marine sediment metagenome</name>
    <dbReference type="NCBI Taxonomy" id="412755"/>
    <lineage>
        <taxon>unclassified sequences</taxon>
        <taxon>metagenomes</taxon>
        <taxon>ecological metagenomes</taxon>
    </lineage>
</organism>